<dbReference type="EMBL" id="SRXU01000006">
    <property type="protein sequence ID" value="TGX40721.1"/>
    <property type="molecule type" value="Genomic_DNA"/>
</dbReference>
<evidence type="ECO:0000313" key="2">
    <source>
        <dbReference type="EMBL" id="TGX40721.1"/>
    </source>
</evidence>
<dbReference type="Pfam" id="PF10681">
    <property type="entry name" value="Rot1"/>
    <property type="match status" value="1"/>
</dbReference>
<name>A0A4S1WCP3_9SPHN</name>
<comment type="caution">
    <text evidence="2">The sequence shown here is derived from an EMBL/GenBank/DDBJ whole genome shotgun (WGS) entry which is preliminary data.</text>
</comment>
<dbReference type="GO" id="GO:0006458">
    <property type="term" value="P:'de novo' protein folding"/>
    <property type="evidence" value="ECO:0007669"/>
    <property type="project" value="InterPro"/>
</dbReference>
<dbReference type="RefSeq" id="WP_135986238.1">
    <property type="nucleotide sequence ID" value="NZ_JAASQM010000005.1"/>
</dbReference>
<evidence type="ECO:0000256" key="1">
    <source>
        <dbReference type="SAM" id="SignalP"/>
    </source>
</evidence>
<sequence>MRKMVTGLAILAAVGAGAALARAGQSATQASMDARLSGDWRWGSASTVDQYNPATNRFVTPNGSGGALRFTSNGGFVQTGYLQTGSMCTNRIMFWKKGRVQVANGKIRFLPTASVRRIEDSCNSSAVKETRNWATAEDFAFAVSGSTLKLTSDGVTREYDRR</sequence>
<feature type="chain" id="PRO_5020690610" description="META domain-containing protein" evidence="1">
    <location>
        <begin position="24"/>
        <end position="162"/>
    </location>
</feature>
<keyword evidence="1" id="KW-0732">Signal</keyword>
<gene>
    <name evidence="2" type="ORF">E5A74_14615</name>
</gene>
<organism evidence="2 3">
    <name type="scientific">Sphingomonas naasensis</name>
    <dbReference type="NCBI Taxonomy" id="1344951"/>
    <lineage>
        <taxon>Bacteria</taxon>
        <taxon>Pseudomonadati</taxon>
        <taxon>Pseudomonadota</taxon>
        <taxon>Alphaproteobacteria</taxon>
        <taxon>Sphingomonadales</taxon>
        <taxon>Sphingomonadaceae</taxon>
        <taxon>Sphingomonas</taxon>
    </lineage>
</organism>
<keyword evidence="3" id="KW-1185">Reference proteome</keyword>
<protein>
    <recommendedName>
        <fullName evidence="4">META domain-containing protein</fullName>
    </recommendedName>
</protein>
<dbReference type="AlphaFoldDB" id="A0A4S1WCP3"/>
<evidence type="ECO:0000313" key="3">
    <source>
        <dbReference type="Proteomes" id="UP000309848"/>
    </source>
</evidence>
<feature type="signal peptide" evidence="1">
    <location>
        <begin position="1"/>
        <end position="23"/>
    </location>
</feature>
<dbReference type="InterPro" id="IPR019623">
    <property type="entry name" value="Rot1"/>
</dbReference>
<reference evidence="2 3" key="1">
    <citation type="submission" date="2019-04" db="EMBL/GenBank/DDBJ databases">
        <title>Sphingomonas psychrotolerans sp. nov., isolated from soil in the Tianshan Mountains, Xinjiang, China.</title>
        <authorList>
            <person name="Luo Y."/>
            <person name="Sheng H."/>
        </authorList>
    </citation>
    <scope>NUCLEOTIDE SEQUENCE [LARGE SCALE GENOMIC DNA]</scope>
    <source>
        <strain evidence="2 3">KIS18-15</strain>
    </source>
</reference>
<proteinExistence type="predicted"/>
<accession>A0A4S1WCP3</accession>
<dbReference type="Proteomes" id="UP000309848">
    <property type="component" value="Unassembled WGS sequence"/>
</dbReference>
<evidence type="ECO:0008006" key="4">
    <source>
        <dbReference type="Google" id="ProtNLM"/>
    </source>
</evidence>